<name>A0A4E9D3L3_GIBZA</name>
<evidence type="ECO:0000313" key="3">
    <source>
        <dbReference type="EMBL" id="VIO53295.1"/>
    </source>
</evidence>
<reference evidence="2" key="2">
    <citation type="submission" date="2021-03" db="EMBL/GenBank/DDBJ databases">
        <authorList>
            <person name="Alouane T."/>
            <person name="Langin T."/>
            <person name="Bonhomme L."/>
        </authorList>
    </citation>
    <scope>NUCLEOTIDE SEQUENCE</scope>
    <source>
        <strain evidence="2">MDC_Fg202</strain>
    </source>
</reference>
<feature type="region of interest" description="Disordered" evidence="1">
    <location>
        <begin position="1"/>
        <end position="20"/>
    </location>
</feature>
<protein>
    <submittedName>
        <fullName evidence="3">Uncharacterized protein</fullName>
    </submittedName>
</protein>
<gene>
    <name evidence="3" type="ORF">FUG_LOCUS72892</name>
    <name evidence="2" type="ORF">MDCFG202_LOCUS518530</name>
</gene>
<proteinExistence type="predicted"/>
<evidence type="ECO:0000313" key="2">
    <source>
        <dbReference type="EMBL" id="CAG2006068.1"/>
    </source>
</evidence>
<dbReference type="EMBL" id="CAAKMV010000055">
    <property type="protein sequence ID" value="VIO53295.1"/>
    <property type="molecule type" value="Genomic_DNA"/>
</dbReference>
<dbReference type="Proteomes" id="UP000746612">
    <property type="component" value="Unassembled WGS sequence"/>
</dbReference>
<dbReference type="EMBL" id="CAJPIJ010000184">
    <property type="protein sequence ID" value="CAG2006068.1"/>
    <property type="molecule type" value="Genomic_DNA"/>
</dbReference>
<dbReference type="AlphaFoldDB" id="A0A4E9D3L3"/>
<accession>A0A4E9D3L3</accession>
<sequence length="65" mass="7380">MGSIISEDQTELSMEKRSQRRAAKNLRGEIVLRREERLENAWVEYARQGCKTRGNSLGTAGTGRQ</sequence>
<reference evidence="3" key="1">
    <citation type="submission" date="2019-04" db="EMBL/GenBank/DDBJ databases">
        <authorList>
            <person name="Melise S."/>
            <person name="Noan J."/>
            <person name="Okalmin O."/>
        </authorList>
    </citation>
    <scope>NUCLEOTIDE SEQUENCE</scope>
    <source>
        <strain evidence="3">FN9</strain>
    </source>
</reference>
<evidence type="ECO:0000256" key="1">
    <source>
        <dbReference type="SAM" id="MobiDB-lite"/>
    </source>
</evidence>
<organism evidence="3">
    <name type="scientific">Gibberella zeae</name>
    <name type="common">Wheat head blight fungus</name>
    <name type="synonym">Fusarium graminearum</name>
    <dbReference type="NCBI Taxonomy" id="5518"/>
    <lineage>
        <taxon>Eukaryota</taxon>
        <taxon>Fungi</taxon>
        <taxon>Dikarya</taxon>
        <taxon>Ascomycota</taxon>
        <taxon>Pezizomycotina</taxon>
        <taxon>Sordariomycetes</taxon>
        <taxon>Hypocreomycetidae</taxon>
        <taxon>Hypocreales</taxon>
        <taxon>Nectriaceae</taxon>
        <taxon>Fusarium</taxon>
    </lineage>
</organism>